<keyword evidence="4" id="KW-1185">Reference proteome</keyword>
<sequence>MRLLTSRRSDGAYGCGVTEDSADPQKMVEWFMVESGAKHLRQHKRVSQADADLQAKVLAYHSGPDRPVVRRFLAINRPGKA</sequence>
<reference evidence="3 4" key="1">
    <citation type="submission" date="2018-07" db="EMBL/GenBank/DDBJ databases">
        <title>Genomic Encyclopedia of Type Strains, Phase III (KMG-III): the genomes of soil and plant-associated and newly described type strains.</title>
        <authorList>
            <person name="Whitman W."/>
        </authorList>
    </citation>
    <scope>NUCLEOTIDE SEQUENCE [LARGE SCALE GENOMIC DNA]</scope>
    <source>
        <strain evidence="3 4">31-25a</strain>
    </source>
</reference>
<evidence type="ECO:0000313" key="3">
    <source>
        <dbReference type="EMBL" id="RCW81143.1"/>
    </source>
</evidence>
<proteinExistence type="predicted"/>
<dbReference type="EMBL" id="QPJM01000011">
    <property type="protein sequence ID" value="RCW81143.1"/>
    <property type="molecule type" value="Genomic_DNA"/>
</dbReference>
<keyword evidence="3" id="KW-0812">Transmembrane</keyword>
<comment type="caution">
    <text evidence="3">The sequence shown here is derived from an EMBL/GenBank/DDBJ whole genome shotgun (WGS) entry which is preliminary data.</text>
</comment>
<evidence type="ECO:0000313" key="4">
    <source>
        <dbReference type="Proteomes" id="UP000253324"/>
    </source>
</evidence>
<accession>A0A368YLM9</accession>
<name>A0A368YLM9_9HYPH</name>
<evidence type="ECO:0000256" key="1">
    <source>
        <dbReference type="ARBA" id="ARBA00022448"/>
    </source>
</evidence>
<organism evidence="3 4">
    <name type="scientific">Phyllobacterium bourgognense</name>
    <dbReference type="NCBI Taxonomy" id="314236"/>
    <lineage>
        <taxon>Bacteria</taxon>
        <taxon>Pseudomonadati</taxon>
        <taxon>Pseudomonadota</taxon>
        <taxon>Alphaproteobacteria</taxon>
        <taxon>Hyphomicrobiales</taxon>
        <taxon>Phyllobacteriaceae</taxon>
        <taxon>Phyllobacterium</taxon>
    </lineage>
</organism>
<evidence type="ECO:0000256" key="2">
    <source>
        <dbReference type="ARBA" id="ARBA00022475"/>
    </source>
</evidence>
<dbReference type="InterPro" id="IPR010290">
    <property type="entry name" value="TM_effector"/>
</dbReference>
<dbReference type="AlphaFoldDB" id="A0A368YLM9"/>
<dbReference type="Proteomes" id="UP000253324">
    <property type="component" value="Unassembled WGS sequence"/>
</dbReference>
<keyword evidence="2" id="KW-0472">Membrane</keyword>
<keyword evidence="2" id="KW-1003">Cell membrane</keyword>
<protein>
    <submittedName>
        <fullName evidence="3">Transmembrane secretion effector</fullName>
    </submittedName>
</protein>
<dbReference type="Pfam" id="PF05977">
    <property type="entry name" value="MFS_3"/>
    <property type="match status" value="1"/>
</dbReference>
<gene>
    <name evidence="3" type="ORF">C7476_1115</name>
</gene>
<keyword evidence="1" id="KW-0813">Transport</keyword>